<dbReference type="EMBL" id="FNGM01000030">
    <property type="protein sequence ID" value="SDN16811.1"/>
    <property type="molecule type" value="Genomic_DNA"/>
</dbReference>
<organism evidence="1 3">
    <name type="scientific">Paenibacillus jilunlii</name>
    <dbReference type="NCBI Taxonomy" id="682956"/>
    <lineage>
        <taxon>Bacteria</taxon>
        <taxon>Bacillati</taxon>
        <taxon>Bacillota</taxon>
        <taxon>Bacilli</taxon>
        <taxon>Bacillales</taxon>
        <taxon>Paenibacillaceae</taxon>
        <taxon>Paenibacillus</taxon>
    </lineage>
</organism>
<sequence length="59" mass="6657">MKRAIAHFETSDENLHSLILDLTCVKSHSLVVQFSKIKLVVGLYYLVTSNSYNISRSAD</sequence>
<name>A0A1G9TDU5_9BACL</name>
<reference evidence="1 3" key="1">
    <citation type="submission" date="2016-10" db="EMBL/GenBank/DDBJ databases">
        <authorList>
            <person name="de Groot N.N."/>
        </authorList>
    </citation>
    <scope>NUCLEOTIDE SEQUENCE [LARGE SCALE GENOMIC DNA]</scope>
    <source>
        <strain evidence="1 3">CGMCC 1.10239</strain>
    </source>
</reference>
<protein>
    <submittedName>
        <fullName evidence="1">Uncharacterized protein</fullName>
    </submittedName>
</protein>
<evidence type="ECO:0000313" key="3">
    <source>
        <dbReference type="Proteomes" id="UP000182783"/>
    </source>
</evidence>
<evidence type="ECO:0000313" key="2">
    <source>
        <dbReference type="EMBL" id="SDN16811.1"/>
    </source>
</evidence>
<dbReference type="EMBL" id="FNGM01000013">
    <property type="protein sequence ID" value="SDM45754.1"/>
    <property type="molecule type" value="Genomic_DNA"/>
</dbReference>
<evidence type="ECO:0000313" key="1">
    <source>
        <dbReference type="EMBL" id="SDM45754.1"/>
    </source>
</evidence>
<dbReference type="Proteomes" id="UP000182783">
    <property type="component" value="Unassembled WGS sequence"/>
</dbReference>
<accession>A0A1G9TDU5</accession>
<proteinExistence type="predicted"/>
<gene>
    <name evidence="1" type="ORF">SAMN05216191_1131</name>
    <name evidence="2" type="ORF">SAMN05216191_1301</name>
</gene>
<dbReference type="AlphaFoldDB" id="A0A1G9TDU5"/>